<comment type="caution">
    <text evidence="2">The sequence shown here is derived from an EMBL/GenBank/DDBJ whole genome shotgun (WGS) entry which is preliminary data.</text>
</comment>
<keyword evidence="3" id="KW-1185">Reference proteome</keyword>
<dbReference type="Gene3D" id="3.40.630.30">
    <property type="match status" value="1"/>
</dbReference>
<gene>
    <name evidence="2" type="ORF">LUZ62_072030</name>
</gene>
<dbReference type="Pfam" id="PF14542">
    <property type="entry name" value="Acetyltransf_CG"/>
    <property type="match status" value="1"/>
</dbReference>
<dbReference type="PROSITE" id="PS51729">
    <property type="entry name" value="GNAT_YJDJ"/>
    <property type="match status" value="1"/>
</dbReference>
<dbReference type="AlphaFoldDB" id="A0AAV8D4N2"/>
<sequence>MAGRGKEEERSAAEEKKAEIKWNEETQRFETEDKEAYLQYHLLQIADGQTAMDMVHTFVPRSKRGMGLAAKLCDAAFDHARSRDLAVIPTCSYISDTYIPKNPAWNSLVYKDEPKSSM</sequence>
<dbReference type="SUPFAM" id="SSF55729">
    <property type="entry name" value="Acyl-CoA N-acyltransferases (Nat)"/>
    <property type="match status" value="1"/>
</dbReference>
<dbReference type="PANTHER" id="PTHR31435">
    <property type="entry name" value="PROTEIN NATD1"/>
    <property type="match status" value="1"/>
</dbReference>
<evidence type="ECO:0000313" key="2">
    <source>
        <dbReference type="EMBL" id="KAJ4761655.1"/>
    </source>
</evidence>
<dbReference type="Proteomes" id="UP001140206">
    <property type="component" value="Chromosome 4"/>
</dbReference>
<dbReference type="PANTHER" id="PTHR31435:SF9">
    <property type="entry name" value="PROTEIN NATD1"/>
    <property type="match status" value="1"/>
</dbReference>
<name>A0AAV8D4N2_9POAL</name>
<evidence type="ECO:0000259" key="1">
    <source>
        <dbReference type="PROSITE" id="PS51729"/>
    </source>
</evidence>
<proteinExistence type="predicted"/>
<organism evidence="2 3">
    <name type="scientific">Rhynchospora pubera</name>
    <dbReference type="NCBI Taxonomy" id="906938"/>
    <lineage>
        <taxon>Eukaryota</taxon>
        <taxon>Viridiplantae</taxon>
        <taxon>Streptophyta</taxon>
        <taxon>Embryophyta</taxon>
        <taxon>Tracheophyta</taxon>
        <taxon>Spermatophyta</taxon>
        <taxon>Magnoliopsida</taxon>
        <taxon>Liliopsida</taxon>
        <taxon>Poales</taxon>
        <taxon>Cyperaceae</taxon>
        <taxon>Cyperoideae</taxon>
        <taxon>Rhynchosporeae</taxon>
        <taxon>Rhynchospora</taxon>
    </lineage>
</organism>
<evidence type="ECO:0000313" key="3">
    <source>
        <dbReference type="Proteomes" id="UP001140206"/>
    </source>
</evidence>
<dbReference type="InterPro" id="IPR045057">
    <property type="entry name" value="Gcn5-rel_NAT"/>
</dbReference>
<dbReference type="FunFam" id="3.40.630.30:FF:000106">
    <property type="entry name" value="Acetyltransferase At1g77540"/>
    <property type="match status" value="1"/>
</dbReference>
<reference evidence="2" key="1">
    <citation type="submission" date="2022-08" db="EMBL/GenBank/DDBJ databases">
        <authorList>
            <person name="Marques A."/>
        </authorList>
    </citation>
    <scope>NUCLEOTIDE SEQUENCE</scope>
    <source>
        <strain evidence="2">RhyPub2mFocal</strain>
        <tissue evidence="2">Leaves</tissue>
    </source>
</reference>
<feature type="domain" description="N-acetyltransferase" evidence="1">
    <location>
        <begin position="21"/>
        <end position="110"/>
    </location>
</feature>
<protein>
    <submittedName>
        <fullName evidence="2">Acyl-CoA N-acyltransferases (NAT) superfamily protein</fullName>
    </submittedName>
</protein>
<dbReference type="InterPro" id="IPR031165">
    <property type="entry name" value="GNAT_YJDJ"/>
</dbReference>
<dbReference type="EMBL" id="JAMFTS010000004">
    <property type="protein sequence ID" value="KAJ4761655.1"/>
    <property type="molecule type" value="Genomic_DNA"/>
</dbReference>
<dbReference type="InterPro" id="IPR016181">
    <property type="entry name" value="Acyl_CoA_acyltransferase"/>
</dbReference>
<accession>A0AAV8D4N2</accession>